<reference evidence="2" key="2">
    <citation type="journal article" date="2019" name="IMA Fungus">
        <title>Genome sequencing and comparison of five Tilletia species to identify candidate genes for the detection of regulated species infecting wheat.</title>
        <authorList>
            <person name="Nguyen H.D.T."/>
            <person name="Sultana T."/>
            <person name="Kesanakurti P."/>
            <person name="Hambleton S."/>
        </authorList>
    </citation>
    <scope>NUCLEOTIDE SEQUENCE</scope>
    <source>
        <strain evidence="2">DAOMC 238032</strain>
    </source>
</reference>
<dbReference type="AlphaFoldDB" id="A0A177VB94"/>
<dbReference type="Proteomes" id="UP000077671">
    <property type="component" value="Unassembled WGS sequence"/>
</dbReference>
<accession>A0A177VB94</accession>
<sequence>MSFSPEQLSQGLARLSDANSAITQNLQKMSVINVVFTGPETLHSLTRYLQLLSSGLLQPLAEEKGTVTDANKAAEIVTQVKTFVNLAKQRNNALIGKFGLMSLFFYHQSAYQSLKGMEASGDCLFVQLQAYVPSKASELKALAEEWSQSTGDAIKAYSS</sequence>
<name>A0A177VB94_9BASI</name>
<evidence type="ECO:0000313" key="2">
    <source>
        <dbReference type="EMBL" id="KAE8248350.1"/>
    </source>
</evidence>
<organism evidence="2 3">
    <name type="scientific">Tilletia caries</name>
    <name type="common">wheat bunt fungus</name>
    <dbReference type="NCBI Taxonomy" id="13290"/>
    <lineage>
        <taxon>Eukaryota</taxon>
        <taxon>Fungi</taxon>
        <taxon>Dikarya</taxon>
        <taxon>Basidiomycota</taxon>
        <taxon>Ustilaginomycotina</taxon>
        <taxon>Exobasidiomycetes</taxon>
        <taxon>Tilletiales</taxon>
        <taxon>Tilletiaceae</taxon>
        <taxon>Tilletia</taxon>
    </lineage>
</organism>
<dbReference type="EMBL" id="CAJHJG010001427">
    <property type="protein sequence ID" value="CAD6912302.1"/>
    <property type="molecule type" value="Genomic_DNA"/>
</dbReference>
<keyword evidence="4" id="KW-1185">Reference proteome</keyword>
<reference evidence="2" key="1">
    <citation type="submission" date="2016-04" db="EMBL/GenBank/DDBJ databases">
        <authorList>
            <person name="Nguyen H.D."/>
            <person name="Kesanakurti P."/>
            <person name="Cullis J."/>
            <person name="Levesque C.A."/>
            <person name="Hambleton S."/>
        </authorList>
    </citation>
    <scope>NUCLEOTIDE SEQUENCE</scope>
    <source>
        <strain evidence="2">DAOMC 238032</strain>
    </source>
</reference>
<proteinExistence type="predicted"/>
<dbReference type="EMBL" id="LWDD02001406">
    <property type="protein sequence ID" value="KAE8248350.1"/>
    <property type="molecule type" value="Genomic_DNA"/>
</dbReference>
<reference evidence="1" key="3">
    <citation type="submission" date="2020-10" db="EMBL/GenBank/DDBJ databases">
        <authorList>
            <person name="Sedaghatjoo S."/>
        </authorList>
    </citation>
    <scope>NUCLEOTIDE SEQUENCE</scope>
    <source>
        <strain evidence="1">AZH3</strain>
    </source>
</reference>
<evidence type="ECO:0000313" key="1">
    <source>
        <dbReference type="EMBL" id="CAD6912302.1"/>
    </source>
</evidence>
<comment type="caution">
    <text evidence="2">The sequence shown here is derived from an EMBL/GenBank/DDBJ whole genome shotgun (WGS) entry which is preliminary data.</text>
</comment>
<evidence type="ECO:0000313" key="3">
    <source>
        <dbReference type="Proteomes" id="UP000077671"/>
    </source>
</evidence>
<dbReference type="Proteomes" id="UP000836402">
    <property type="component" value="Unassembled WGS sequence"/>
</dbReference>
<gene>
    <name evidence="2" type="ORF">A4X03_0g6803</name>
    <name evidence="1" type="ORF">JKIAZH3_G7398</name>
</gene>
<evidence type="ECO:0000313" key="4">
    <source>
        <dbReference type="Proteomes" id="UP000836402"/>
    </source>
</evidence>
<protein>
    <submittedName>
        <fullName evidence="2">Uncharacterized protein</fullName>
    </submittedName>
</protein>